<name>A0A438JWG6_VITVI</name>
<accession>A0A438JWG6</accession>
<proteinExistence type="predicted"/>
<gene>
    <name evidence="1" type="ORF">CK203_017924</name>
</gene>
<dbReference type="PANTHER" id="PTHR36617">
    <property type="entry name" value="PROTEIN, PUTATIVE-RELATED"/>
    <property type="match status" value="1"/>
</dbReference>
<evidence type="ECO:0000313" key="2">
    <source>
        <dbReference type="Proteomes" id="UP000288805"/>
    </source>
</evidence>
<dbReference type="EMBL" id="QGNW01000025">
    <property type="protein sequence ID" value="RVX13248.1"/>
    <property type="molecule type" value="Genomic_DNA"/>
</dbReference>
<reference evidence="1 2" key="1">
    <citation type="journal article" date="2018" name="PLoS Genet.">
        <title>Population sequencing reveals clonal diversity and ancestral inbreeding in the grapevine cultivar Chardonnay.</title>
        <authorList>
            <person name="Roach M.J."/>
            <person name="Johnson D.L."/>
            <person name="Bohlmann J."/>
            <person name="van Vuuren H.J."/>
            <person name="Jones S.J."/>
            <person name="Pretorius I.S."/>
            <person name="Schmidt S.A."/>
            <person name="Borneman A.R."/>
        </authorList>
    </citation>
    <scope>NUCLEOTIDE SEQUENCE [LARGE SCALE GENOMIC DNA]</scope>
    <source>
        <strain evidence="2">cv. Chardonnay</strain>
        <tissue evidence="1">Leaf</tissue>
    </source>
</reference>
<dbReference type="PANTHER" id="PTHR36617:SF15">
    <property type="entry name" value="REVERSE TRANSCRIPTASE ZINC-BINDING DOMAIN-CONTAINING PROTEIN"/>
    <property type="match status" value="1"/>
</dbReference>
<comment type="caution">
    <text evidence="1">The sequence shown here is derived from an EMBL/GenBank/DDBJ whole genome shotgun (WGS) entry which is preliminary data.</text>
</comment>
<dbReference type="AlphaFoldDB" id="A0A438JWG6"/>
<protein>
    <submittedName>
        <fullName evidence="1">Uncharacterized protein</fullName>
    </submittedName>
</protein>
<evidence type="ECO:0000313" key="1">
    <source>
        <dbReference type="EMBL" id="RVX13248.1"/>
    </source>
</evidence>
<dbReference type="Proteomes" id="UP000288805">
    <property type="component" value="Unassembled WGS sequence"/>
</dbReference>
<organism evidence="1 2">
    <name type="scientific">Vitis vinifera</name>
    <name type="common">Grape</name>
    <dbReference type="NCBI Taxonomy" id="29760"/>
    <lineage>
        <taxon>Eukaryota</taxon>
        <taxon>Viridiplantae</taxon>
        <taxon>Streptophyta</taxon>
        <taxon>Embryophyta</taxon>
        <taxon>Tracheophyta</taxon>
        <taxon>Spermatophyta</taxon>
        <taxon>Magnoliopsida</taxon>
        <taxon>eudicotyledons</taxon>
        <taxon>Gunneridae</taxon>
        <taxon>Pentapetalae</taxon>
        <taxon>rosids</taxon>
        <taxon>Vitales</taxon>
        <taxon>Vitaceae</taxon>
        <taxon>Viteae</taxon>
        <taxon>Vitis</taxon>
    </lineage>
</organism>
<sequence length="137" mass="15645">MEESLNHTFLDTQMLLHPSLPLFPRPHGSLPSVSSAPPALRFGNPGQNLGSLLFVGNKRRVKFWKDKWCGNEPLCVSFLSLFALASSKEVWVADSQNQSNIRGCRTTNFSRHLNDWEIVECFFSRLQERVVNENGRR</sequence>